<dbReference type="GO" id="GO:0046052">
    <property type="term" value="P:UTP catabolic process"/>
    <property type="evidence" value="ECO:0007669"/>
    <property type="project" value="TreeGrafter"/>
</dbReference>
<keyword evidence="4" id="KW-1185">Reference proteome</keyword>
<feature type="region of interest" description="Disordered" evidence="1">
    <location>
        <begin position="311"/>
        <end position="330"/>
    </location>
</feature>
<dbReference type="Gene3D" id="1.10.287.1080">
    <property type="entry name" value="MazG-like"/>
    <property type="match status" value="1"/>
</dbReference>
<dbReference type="GO" id="GO:0046081">
    <property type="term" value="P:dUTP catabolic process"/>
    <property type="evidence" value="ECO:0007669"/>
    <property type="project" value="TreeGrafter"/>
</dbReference>
<accession>A0A4R0GSI5</accession>
<dbReference type="InterPro" id="IPR048015">
    <property type="entry name" value="NTP-PPase_MazG-like_N"/>
</dbReference>
<dbReference type="GO" id="GO:0046076">
    <property type="term" value="P:dTTP catabolic process"/>
    <property type="evidence" value="ECO:0007669"/>
    <property type="project" value="TreeGrafter"/>
</dbReference>
<dbReference type="PANTHER" id="PTHR30522">
    <property type="entry name" value="NUCLEOSIDE TRIPHOSPHATE PYROPHOSPHOHYDROLASE"/>
    <property type="match status" value="1"/>
</dbReference>
<dbReference type="NCBIfam" id="NF008989">
    <property type="entry name" value="PRK12334.2-1"/>
    <property type="match status" value="1"/>
</dbReference>
<dbReference type="RefSeq" id="WP_131301182.1">
    <property type="nucleotide sequence ID" value="NZ_SJJR01000002.1"/>
</dbReference>
<dbReference type="GO" id="GO:0046061">
    <property type="term" value="P:dATP catabolic process"/>
    <property type="evidence" value="ECO:0007669"/>
    <property type="project" value="TreeGrafter"/>
</dbReference>
<dbReference type="PANTHER" id="PTHR30522:SF0">
    <property type="entry name" value="NUCLEOSIDE TRIPHOSPHATE PYROPHOSPHOHYDROLASE"/>
    <property type="match status" value="1"/>
</dbReference>
<dbReference type="InterPro" id="IPR011551">
    <property type="entry name" value="NTP_PyrPHydrolase_MazG"/>
</dbReference>
<protein>
    <submittedName>
        <fullName evidence="3">Nucleoside triphosphate pyrophosphohydrolase</fullName>
        <ecNumber evidence="3">3.6.1.9</ecNumber>
    </submittedName>
</protein>
<dbReference type="Proteomes" id="UP000292274">
    <property type="component" value="Unassembled WGS sequence"/>
</dbReference>
<evidence type="ECO:0000259" key="2">
    <source>
        <dbReference type="Pfam" id="PF03819"/>
    </source>
</evidence>
<dbReference type="CDD" id="cd11528">
    <property type="entry name" value="NTP-PPase_MazG_Nterm"/>
    <property type="match status" value="1"/>
</dbReference>
<dbReference type="Pfam" id="PF03819">
    <property type="entry name" value="MazG"/>
    <property type="match status" value="1"/>
</dbReference>
<sequence length="330" mass="34774">MPRIVLLVTSPRLPAGLLTAAAWDVVRTAVVFAGAESELATAIRSAGGQVRVPDGPAVPALLAAAATHDTVVWLAGPAGDEALARELGLRLAREPGLAELELMYGSWDPPGARLLDAVAVLDRLLSPGGDPWKRAQTHQSLAGFLLEECYEAYDAIVASDTDALREELGDVLLQVVLHARLAEELPEGERWNVDDVAGGLVDKMIRRNPHVFAGAEAGSLEEITANWERIKQAEKSRTSVLDGVALSQPALALATTILDRAARAGRTLPLPPPETQPTPESTLGATLLAAVAQARQAGLDPESALRHTTLTYAQTLPPTTSPTPPPTDPS</sequence>
<dbReference type="SUPFAM" id="SSF101386">
    <property type="entry name" value="all-alpha NTP pyrophosphatases"/>
    <property type="match status" value="1"/>
</dbReference>
<reference evidence="3 4" key="1">
    <citation type="submission" date="2019-02" db="EMBL/GenBank/DDBJ databases">
        <title>Jishengella sp. nov., isolated from a root of Zingiber montanum.</title>
        <authorList>
            <person name="Kuncharoen N."/>
            <person name="Kudo T."/>
            <person name="Masahiro Y."/>
            <person name="Ohkuma M."/>
            <person name="Tanasupawat S."/>
        </authorList>
    </citation>
    <scope>NUCLEOTIDE SEQUENCE [LARGE SCALE GENOMIC DNA]</scope>
    <source>
        <strain evidence="3 4">PLAI 1-1</strain>
    </source>
</reference>
<dbReference type="InterPro" id="IPR004518">
    <property type="entry name" value="MazG-like_dom"/>
</dbReference>
<dbReference type="GO" id="GO:0047429">
    <property type="term" value="F:nucleoside triphosphate diphosphatase activity"/>
    <property type="evidence" value="ECO:0007669"/>
    <property type="project" value="UniProtKB-EC"/>
</dbReference>
<evidence type="ECO:0000313" key="4">
    <source>
        <dbReference type="Proteomes" id="UP000292274"/>
    </source>
</evidence>
<feature type="compositionally biased region" description="Pro residues" evidence="1">
    <location>
        <begin position="319"/>
        <end position="330"/>
    </location>
</feature>
<proteinExistence type="predicted"/>
<gene>
    <name evidence="3" type="ORF">E0H26_04725</name>
</gene>
<dbReference type="OrthoDB" id="9808939at2"/>
<evidence type="ECO:0000256" key="1">
    <source>
        <dbReference type="SAM" id="MobiDB-lite"/>
    </source>
</evidence>
<name>A0A4R0GSI5_9ACTN</name>
<evidence type="ECO:0000313" key="3">
    <source>
        <dbReference type="EMBL" id="TCB99852.1"/>
    </source>
</evidence>
<organism evidence="3 4">
    <name type="scientific">Micromonospora zingiberis</name>
    <dbReference type="NCBI Taxonomy" id="2053011"/>
    <lineage>
        <taxon>Bacteria</taxon>
        <taxon>Bacillati</taxon>
        <taxon>Actinomycetota</taxon>
        <taxon>Actinomycetes</taxon>
        <taxon>Micromonosporales</taxon>
        <taxon>Micromonosporaceae</taxon>
        <taxon>Micromonospora</taxon>
    </lineage>
</organism>
<comment type="caution">
    <text evidence="3">The sequence shown here is derived from an EMBL/GenBank/DDBJ whole genome shotgun (WGS) entry which is preliminary data.</text>
</comment>
<dbReference type="EC" id="3.6.1.9" evidence="3"/>
<keyword evidence="3" id="KW-0378">Hydrolase</keyword>
<dbReference type="GO" id="GO:0046047">
    <property type="term" value="P:TTP catabolic process"/>
    <property type="evidence" value="ECO:0007669"/>
    <property type="project" value="TreeGrafter"/>
</dbReference>
<feature type="domain" description="NTP pyrophosphohydrolase MazG-like" evidence="2">
    <location>
        <begin position="136"/>
        <end position="212"/>
    </location>
</feature>
<dbReference type="GO" id="GO:0006203">
    <property type="term" value="P:dGTP catabolic process"/>
    <property type="evidence" value="ECO:0007669"/>
    <property type="project" value="TreeGrafter"/>
</dbReference>
<dbReference type="AlphaFoldDB" id="A0A4R0GSI5"/>
<dbReference type="EMBL" id="SJJR01000002">
    <property type="protein sequence ID" value="TCB99852.1"/>
    <property type="molecule type" value="Genomic_DNA"/>
</dbReference>